<evidence type="ECO:0000313" key="3">
    <source>
        <dbReference type="Proteomes" id="UP000006352"/>
    </source>
</evidence>
<dbReference type="OrthoDB" id="3233595at2759"/>
<sequence length="327" mass="35089">MSQHKALLLSSPKGPLVIGTNTVPNPGPGELLIKVYSASLNPVDWGIKEYDVYVKEYPVVLGMDMAGTVVELGEGVSTFKKGDRVYISGALILQCKQIPDFMSFDDAAAVPLCLATAAMGLFNKVHGIGLFPPWENGGRGLYHGKPLVVVGGSSTVGQFVIQLAKLSGFSPIIATASKHNTEYLIRLGATHVIDRDMTSDMICIEIANITSEPIEVSYDAAGDPKAADLAYDLLSPGGCAVLHFRDEKKNRPDRRAAYVLGNAHRTANRNMGISLFSKLPALLEEGAIRPNRVEVLPNGLEGVVFGLERLKRGISSLKLIAHPQETA</sequence>
<evidence type="ECO:0000259" key="1">
    <source>
        <dbReference type="SMART" id="SM00829"/>
    </source>
</evidence>
<dbReference type="PANTHER" id="PTHR45348">
    <property type="entry name" value="HYPOTHETICAL OXIDOREDUCTASE (EUROFUNG)"/>
    <property type="match status" value="1"/>
</dbReference>
<dbReference type="GO" id="GO:0016651">
    <property type="term" value="F:oxidoreductase activity, acting on NAD(P)H"/>
    <property type="evidence" value="ECO:0007669"/>
    <property type="project" value="InterPro"/>
</dbReference>
<gene>
    <name evidence="2" type="ORF">FIBRA_00623</name>
</gene>
<dbReference type="AlphaFoldDB" id="J4I815"/>
<dbReference type="InterPro" id="IPR013154">
    <property type="entry name" value="ADH-like_N"/>
</dbReference>
<dbReference type="CDD" id="cd08249">
    <property type="entry name" value="enoyl_reductase_like"/>
    <property type="match status" value="1"/>
</dbReference>
<dbReference type="InterPro" id="IPR011032">
    <property type="entry name" value="GroES-like_sf"/>
</dbReference>
<dbReference type="Pfam" id="PF00107">
    <property type="entry name" value="ADH_zinc_N"/>
    <property type="match status" value="1"/>
</dbReference>
<dbReference type="Gene3D" id="3.40.50.720">
    <property type="entry name" value="NAD(P)-binding Rossmann-like Domain"/>
    <property type="match status" value="1"/>
</dbReference>
<dbReference type="InterPro" id="IPR013149">
    <property type="entry name" value="ADH-like_C"/>
</dbReference>
<dbReference type="PANTHER" id="PTHR45348:SF2">
    <property type="entry name" value="ZINC-TYPE ALCOHOL DEHYDROGENASE-LIKE PROTEIN C2E1P3.01"/>
    <property type="match status" value="1"/>
</dbReference>
<dbReference type="Pfam" id="PF08240">
    <property type="entry name" value="ADH_N"/>
    <property type="match status" value="1"/>
</dbReference>
<proteinExistence type="predicted"/>
<dbReference type="InterPro" id="IPR020843">
    <property type="entry name" value="ER"/>
</dbReference>
<dbReference type="Proteomes" id="UP000006352">
    <property type="component" value="Unassembled WGS sequence"/>
</dbReference>
<dbReference type="InterPro" id="IPR047122">
    <property type="entry name" value="Trans-enoyl_RdTase-like"/>
</dbReference>
<dbReference type="EMBL" id="HE796893">
    <property type="protein sequence ID" value="CCL98621.1"/>
    <property type="molecule type" value="Genomic_DNA"/>
</dbReference>
<dbReference type="RefSeq" id="XP_012177904.1">
    <property type="nucleotide sequence ID" value="XM_012322514.1"/>
</dbReference>
<dbReference type="HOGENOM" id="CLU_026673_16_5_1"/>
<evidence type="ECO:0000313" key="2">
    <source>
        <dbReference type="EMBL" id="CCL98621.1"/>
    </source>
</evidence>
<protein>
    <recommendedName>
        <fullName evidence="1">Enoyl reductase (ER) domain-containing protein</fullName>
    </recommendedName>
</protein>
<dbReference type="SMART" id="SM00829">
    <property type="entry name" value="PKS_ER"/>
    <property type="match status" value="1"/>
</dbReference>
<dbReference type="Gene3D" id="3.90.180.10">
    <property type="entry name" value="Medium-chain alcohol dehydrogenases, catalytic domain"/>
    <property type="match status" value="1"/>
</dbReference>
<dbReference type="InParanoid" id="J4I815"/>
<dbReference type="InterPro" id="IPR036291">
    <property type="entry name" value="NAD(P)-bd_dom_sf"/>
</dbReference>
<dbReference type="SUPFAM" id="SSF51735">
    <property type="entry name" value="NAD(P)-binding Rossmann-fold domains"/>
    <property type="match status" value="1"/>
</dbReference>
<dbReference type="SUPFAM" id="SSF50129">
    <property type="entry name" value="GroES-like"/>
    <property type="match status" value="1"/>
</dbReference>
<dbReference type="STRING" id="599839.J4I815"/>
<dbReference type="GeneID" id="24093532"/>
<keyword evidence="3" id="KW-1185">Reference proteome</keyword>
<name>J4I815_9APHY</name>
<organism evidence="2 3">
    <name type="scientific">Fibroporia radiculosa</name>
    <dbReference type="NCBI Taxonomy" id="599839"/>
    <lineage>
        <taxon>Eukaryota</taxon>
        <taxon>Fungi</taxon>
        <taxon>Dikarya</taxon>
        <taxon>Basidiomycota</taxon>
        <taxon>Agaricomycotina</taxon>
        <taxon>Agaricomycetes</taxon>
        <taxon>Polyporales</taxon>
        <taxon>Fibroporiaceae</taxon>
        <taxon>Fibroporia</taxon>
    </lineage>
</organism>
<reference evidence="2 3" key="1">
    <citation type="journal article" date="2012" name="Appl. Environ. Microbiol.">
        <title>Short-read sequencing for genomic analysis of the brown rot fungus Fibroporia radiculosa.</title>
        <authorList>
            <person name="Tang J.D."/>
            <person name="Perkins A.D."/>
            <person name="Sonstegard T.S."/>
            <person name="Schroeder S.G."/>
            <person name="Burgess S.C."/>
            <person name="Diehl S.V."/>
        </authorList>
    </citation>
    <scope>NUCLEOTIDE SEQUENCE [LARGE SCALE GENOMIC DNA]</scope>
    <source>
        <strain evidence="2 3">TFFH 294</strain>
    </source>
</reference>
<feature type="domain" description="Enoyl reductase (ER)" evidence="1">
    <location>
        <begin position="14"/>
        <end position="321"/>
    </location>
</feature>
<accession>J4I815</accession>